<proteinExistence type="predicted"/>
<feature type="region of interest" description="Disordered" evidence="1">
    <location>
        <begin position="1"/>
        <end position="64"/>
    </location>
</feature>
<dbReference type="Gene3D" id="3.90.176.10">
    <property type="entry name" value="Toxin ADP-ribosyltransferase, Chain A, domain 1"/>
    <property type="match status" value="1"/>
</dbReference>
<accession>A0A8H1QNJ5</accession>
<evidence type="ECO:0000256" key="1">
    <source>
        <dbReference type="SAM" id="MobiDB-lite"/>
    </source>
</evidence>
<name>A0A8H1QNJ5_9ACTN</name>
<gene>
    <name evidence="2" type="ORF">D8771_21540</name>
</gene>
<feature type="compositionally biased region" description="Low complexity" evidence="1">
    <location>
        <begin position="7"/>
        <end position="32"/>
    </location>
</feature>
<dbReference type="Proteomes" id="UP000298111">
    <property type="component" value="Unassembled WGS sequence"/>
</dbReference>
<protein>
    <submittedName>
        <fullName evidence="2">Uncharacterized protein</fullName>
    </submittedName>
</protein>
<evidence type="ECO:0000313" key="2">
    <source>
        <dbReference type="EMBL" id="TGG80398.1"/>
    </source>
</evidence>
<organism evidence="2 3">
    <name type="scientific">Streptomyces albus</name>
    <dbReference type="NCBI Taxonomy" id="1888"/>
    <lineage>
        <taxon>Bacteria</taxon>
        <taxon>Bacillati</taxon>
        <taxon>Actinomycetota</taxon>
        <taxon>Actinomycetes</taxon>
        <taxon>Kitasatosporales</taxon>
        <taxon>Streptomycetaceae</taxon>
        <taxon>Streptomyces</taxon>
    </lineage>
</organism>
<sequence length="314" mass="33197">MPPARPAPGTRRPTPAEPPAGGEAPAKAEPATPAAPPAPSRPPVRLGPLLPAPFRPGHSSTQAEREAFRALAEGEWDRHGTAVARLLSRMPVLRGQEQEAARADLIALHIYLHTTEGPLSPEELTRALHEGEERLLPYAACVASGLRRMPSYRGIALRGAGETDGPDGGVMEPGVLLRDPAPVPVLPLGTGAQRPGGAQYAVWSVTGRRVRQLTDRTGAGKARDEVVFPPGTLLRVLDVREEGGAPLTLLREVPHTGPDIQARHVGAELDADDRAALDRLEEALRARPVAPGGSGWPRLCTGSLERAVGRPPSD</sequence>
<dbReference type="EMBL" id="RCIY01000069">
    <property type="protein sequence ID" value="TGG80398.1"/>
    <property type="molecule type" value="Genomic_DNA"/>
</dbReference>
<comment type="caution">
    <text evidence="2">The sequence shown here is derived from an EMBL/GenBank/DDBJ whole genome shotgun (WGS) entry which is preliminary data.</text>
</comment>
<evidence type="ECO:0000313" key="3">
    <source>
        <dbReference type="Proteomes" id="UP000298111"/>
    </source>
</evidence>
<feature type="region of interest" description="Disordered" evidence="1">
    <location>
        <begin position="288"/>
        <end position="314"/>
    </location>
</feature>
<feature type="compositionally biased region" description="Pro residues" evidence="1">
    <location>
        <begin position="33"/>
        <end position="42"/>
    </location>
</feature>
<dbReference type="AlphaFoldDB" id="A0A8H1QNJ5"/>
<reference evidence="2 3" key="1">
    <citation type="submission" date="2018-10" db="EMBL/GenBank/DDBJ databases">
        <title>Isolation of pseudouridimycin from Streptomyces albus DSM 40763.</title>
        <authorList>
            <person name="Rosenqvist P."/>
            <person name="Metsae-Ketelae M."/>
            <person name="Virta P."/>
        </authorList>
    </citation>
    <scope>NUCLEOTIDE SEQUENCE [LARGE SCALE GENOMIC DNA]</scope>
    <source>
        <strain evidence="2 3">DSM 40763</strain>
    </source>
</reference>